<accession>A0A9D3X6V4</accession>
<dbReference type="EMBL" id="JAHDVG010000482">
    <property type="protein sequence ID" value="KAH1173927.1"/>
    <property type="molecule type" value="Genomic_DNA"/>
</dbReference>
<evidence type="ECO:0000256" key="1">
    <source>
        <dbReference type="SAM" id="MobiDB-lite"/>
    </source>
</evidence>
<proteinExistence type="predicted"/>
<protein>
    <submittedName>
        <fullName evidence="2">Uncharacterized protein</fullName>
    </submittedName>
</protein>
<gene>
    <name evidence="2" type="ORF">KIL84_017766</name>
</gene>
<keyword evidence="3" id="KW-1185">Reference proteome</keyword>
<feature type="region of interest" description="Disordered" evidence="1">
    <location>
        <begin position="100"/>
        <end position="131"/>
    </location>
</feature>
<evidence type="ECO:0000313" key="3">
    <source>
        <dbReference type="Proteomes" id="UP000827986"/>
    </source>
</evidence>
<dbReference type="AlphaFoldDB" id="A0A9D3X6V4"/>
<evidence type="ECO:0000313" key="2">
    <source>
        <dbReference type="EMBL" id="KAH1173927.1"/>
    </source>
</evidence>
<organism evidence="2 3">
    <name type="scientific">Mauremys mutica</name>
    <name type="common">yellowpond turtle</name>
    <dbReference type="NCBI Taxonomy" id="74926"/>
    <lineage>
        <taxon>Eukaryota</taxon>
        <taxon>Metazoa</taxon>
        <taxon>Chordata</taxon>
        <taxon>Craniata</taxon>
        <taxon>Vertebrata</taxon>
        <taxon>Euteleostomi</taxon>
        <taxon>Archelosauria</taxon>
        <taxon>Testudinata</taxon>
        <taxon>Testudines</taxon>
        <taxon>Cryptodira</taxon>
        <taxon>Durocryptodira</taxon>
        <taxon>Testudinoidea</taxon>
        <taxon>Geoemydidae</taxon>
        <taxon>Geoemydinae</taxon>
        <taxon>Mauremys</taxon>
    </lineage>
</organism>
<name>A0A9D3X6V4_9SAUR</name>
<sequence length="170" mass="18444">MLVSASAGSSPLSLCRRAEDEIELEGQSYCAWETSLQEGTELPTTKETAAMTAASRLPRFCYCSHPPHWLFQPHKTQLCSTPELQIPFCLGSPHPTAPQRALQNSCQSGPRGEEGGFASQSTHAGMRSSERSGIAKVGKGSLFNLSTIYSAIHGGHFREPCNINSRFVEC</sequence>
<reference evidence="2" key="1">
    <citation type="submission" date="2021-09" db="EMBL/GenBank/DDBJ databases">
        <title>The genome of Mauremys mutica provides insights into the evolution of semi-aquatic lifestyle.</title>
        <authorList>
            <person name="Gong S."/>
            <person name="Gao Y."/>
        </authorList>
    </citation>
    <scope>NUCLEOTIDE SEQUENCE</scope>
    <source>
        <strain evidence="2">MM-2020</strain>
        <tissue evidence="2">Muscle</tissue>
    </source>
</reference>
<dbReference type="Proteomes" id="UP000827986">
    <property type="component" value="Unassembled WGS sequence"/>
</dbReference>
<comment type="caution">
    <text evidence="2">The sequence shown here is derived from an EMBL/GenBank/DDBJ whole genome shotgun (WGS) entry which is preliminary data.</text>
</comment>